<protein>
    <submittedName>
        <fullName evidence="1">Uncharacterized protein</fullName>
    </submittedName>
</protein>
<name>A0A8S1HE27_9PELO</name>
<organism evidence="1 2">
    <name type="scientific">Caenorhabditis auriculariae</name>
    <dbReference type="NCBI Taxonomy" id="2777116"/>
    <lineage>
        <taxon>Eukaryota</taxon>
        <taxon>Metazoa</taxon>
        <taxon>Ecdysozoa</taxon>
        <taxon>Nematoda</taxon>
        <taxon>Chromadorea</taxon>
        <taxon>Rhabditida</taxon>
        <taxon>Rhabditina</taxon>
        <taxon>Rhabditomorpha</taxon>
        <taxon>Rhabditoidea</taxon>
        <taxon>Rhabditidae</taxon>
        <taxon>Peloderinae</taxon>
        <taxon>Caenorhabditis</taxon>
    </lineage>
</organism>
<comment type="caution">
    <text evidence="1">The sequence shown here is derived from an EMBL/GenBank/DDBJ whole genome shotgun (WGS) entry which is preliminary data.</text>
</comment>
<gene>
    <name evidence="1" type="ORF">CAUJ_LOCUS9988</name>
</gene>
<sequence length="124" mass="13572">MTYCFGAAGQTAIGRSNVEALLPSQHWTKRWLVGPIASRRPGTFGRVASGLALNMATRVRVRQAFPAKDSLLGFTDSRILGARRTETLDSPSEKPKVMPLKHLLPCCDEVGRENLTGLDFCKSL</sequence>
<reference evidence="1" key="1">
    <citation type="submission" date="2020-10" db="EMBL/GenBank/DDBJ databases">
        <authorList>
            <person name="Kikuchi T."/>
        </authorList>
    </citation>
    <scope>NUCLEOTIDE SEQUENCE</scope>
    <source>
        <strain evidence="1">NKZ352</strain>
    </source>
</reference>
<accession>A0A8S1HE27</accession>
<dbReference type="AlphaFoldDB" id="A0A8S1HE27"/>
<keyword evidence="2" id="KW-1185">Reference proteome</keyword>
<dbReference type="Proteomes" id="UP000835052">
    <property type="component" value="Unassembled WGS sequence"/>
</dbReference>
<dbReference type="EMBL" id="CAJGYM010000041">
    <property type="protein sequence ID" value="CAD6194069.1"/>
    <property type="molecule type" value="Genomic_DNA"/>
</dbReference>
<proteinExistence type="predicted"/>
<evidence type="ECO:0000313" key="2">
    <source>
        <dbReference type="Proteomes" id="UP000835052"/>
    </source>
</evidence>
<evidence type="ECO:0000313" key="1">
    <source>
        <dbReference type="EMBL" id="CAD6194069.1"/>
    </source>
</evidence>